<dbReference type="HOGENOM" id="CLU_1601826_0_0_11"/>
<reference evidence="1 2" key="1">
    <citation type="submission" date="2014-12" db="EMBL/GenBank/DDBJ databases">
        <title>Complete genome sequence of Streptomyces vietnamensis strain GIMV4.0001, a genetic manipulable producer of the benzoisochromanequinone antibiotic granaticin.</title>
        <authorList>
            <person name="Deng M.R."/>
            <person name="Guo J."/>
            <person name="Ma L.Y."/>
            <person name="Feng G.D."/>
            <person name="Mo C.Y."/>
            <person name="Zhu H.H."/>
        </authorList>
    </citation>
    <scope>NUCLEOTIDE SEQUENCE [LARGE SCALE GENOMIC DNA]</scope>
    <source>
        <strain evidence="2">GIMV4.0001</strain>
    </source>
</reference>
<proteinExistence type="predicted"/>
<dbReference type="KEGG" id="svt:SVTN_33900"/>
<dbReference type="AlphaFoldDB" id="A0A0B5IJL0"/>
<accession>A0A0B5IJL0</accession>
<evidence type="ECO:0000313" key="2">
    <source>
        <dbReference type="Proteomes" id="UP000031774"/>
    </source>
</evidence>
<organism evidence="1 2">
    <name type="scientific">Streptomyces vietnamensis</name>
    <dbReference type="NCBI Taxonomy" id="362257"/>
    <lineage>
        <taxon>Bacteria</taxon>
        <taxon>Bacillati</taxon>
        <taxon>Actinomycetota</taxon>
        <taxon>Actinomycetes</taxon>
        <taxon>Kitasatosporales</taxon>
        <taxon>Streptomycetaceae</taxon>
        <taxon>Streptomyces</taxon>
    </lineage>
</organism>
<evidence type="ECO:0000313" key="1">
    <source>
        <dbReference type="EMBL" id="AJF68594.1"/>
    </source>
</evidence>
<gene>
    <name evidence="1" type="ORF">SVTN_33900</name>
</gene>
<keyword evidence="2" id="KW-1185">Reference proteome</keyword>
<sequence length="166" mass="17806">MRQTGDDLHIHAMPAVLYRVVRLVRADPVDGDQGAVNDDVGAFTEAGEGFIKAGRPGSQNVQGVADVPPSGGLGYPEAGSELRERFVLAQMDKGEQCLLEAAELASACVAGPAVFVKQPGNMLDELMRDVERGRIRNQQGPFGRRCVEWNHHANDEGPCLVTTPAD</sequence>
<protein>
    <submittedName>
        <fullName evidence="1">Uncharacterized protein</fullName>
    </submittedName>
</protein>
<name>A0A0B5IJL0_9ACTN</name>
<dbReference type="Proteomes" id="UP000031774">
    <property type="component" value="Chromosome"/>
</dbReference>
<dbReference type="EMBL" id="CP010407">
    <property type="protein sequence ID" value="AJF68594.1"/>
    <property type="molecule type" value="Genomic_DNA"/>
</dbReference>